<dbReference type="GO" id="GO:0016887">
    <property type="term" value="F:ATP hydrolysis activity"/>
    <property type="evidence" value="ECO:0007669"/>
    <property type="project" value="InterPro"/>
</dbReference>
<feature type="region of interest" description="Disordered" evidence="1">
    <location>
        <begin position="1"/>
        <end position="24"/>
    </location>
</feature>
<evidence type="ECO:0000313" key="4">
    <source>
        <dbReference type="Proteomes" id="UP001273166"/>
    </source>
</evidence>
<dbReference type="EMBL" id="JAUDZG010000006">
    <property type="protein sequence ID" value="KAK3303791.1"/>
    <property type="molecule type" value="Genomic_DNA"/>
</dbReference>
<dbReference type="InterPro" id="IPR003593">
    <property type="entry name" value="AAA+_ATPase"/>
</dbReference>
<feature type="region of interest" description="Disordered" evidence="1">
    <location>
        <begin position="368"/>
        <end position="401"/>
    </location>
</feature>
<accession>A0AAJ0GPN2</accession>
<organism evidence="3 4">
    <name type="scientific">Chaetomium strumarium</name>
    <dbReference type="NCBI Taxonomy" id="1170767"/>
    <lineage>
        <taxon>Eukaryota</taxon>
        <taxon>Fungi</taxon>
        <taxon>Dikarya</taxon>
        <taxon>Ascomycota</taxon>
        <taxon>Pezizomycotina</taxon>
        <taxon>Sordariomycetes</taxon>
        <taxon>Sordariomycetidae</taxon>
        <taxon>Sordariales</taxon>
        <taxon>Chaetomiaceae</taxon>
        <taxon>Chaetomium</taxon>
    </lineage>
</organism>
<dbReference type="PANTHER" id="PTHR46411:SF2">
    <property type="entry name" value="AAA+ ATPASE DOMAIN-CONTAINING PROTEIN"/>
    <property type="match status" value="1"/>
</dbReference>
<feature type="compositionally biased region" description="Basic and acidic residues" evidence="1">
    <location>
        <begin position="12"/>
        <end position="24"/>
    </location>
</feature>
<reference evidence="3" key="2">
    <citation type="submission" date="2023-06" db="EMBL/GenBank/DDBJ databases">
        <authorList>
            <consortium name="Lawrence Berkeley National Laboratory"/>
            <person name="Mondo S.J."/>
            <person name="Hensen N."/>
            <person name="Bonometti L."/>
            <person name="Westerberg I."/>
            <person name="Brannstrom I.O."/>
            <person name="Guillou S."/>
            <person name="Cros-Aarteil S."/>
            <person name="Calhoun S."/>
            <person name="Haridas S."/>
            <person name="Kuo A."/>
            <person name="Pangilinan J."/>
            <person name="Riley R."/>
            <person name="Labutti K."/>
            <person name="Andreopoulos B."/>
            <person name="Lipzen A."/>
            <person name="Chen C."/>
            <person name="Yanf M."/>
            <person name="Daum C."/>
            <person name="Ng V."/>
            <person name="Clum A."/>
            <person name="Steindorff A."/>
            <person name="Ohm R."/>
            <person name="Martin F."/>
            <person name="Silar P."/>
            <person name="Natvig D."/>
            <person name="Lalanne C."/>
            <person name="Gautier V."/>
            <person name="Ament-Velasquez S.L."/>
            <person name="Kruys A."/>
            <person name="Hutchinson M.I."/>
            <person name="Powell A.J."/>
            <person name="Barry K."/>
            <person name="Miller A.N."/>
            <person name="Grigoriev I.V."/>
            <person name="Debuchy R."/>
            <person name="Gladieux P."/>
            <person name="Thoren M.H."/>
            <person name="Johannesson H."/>
        </authorList>
    </citation>
    <scope>NUCLEOTIDE SEQUENCE</scope>
    <source>
        <strain evidence="3">CBS 333.67</strain>
    </source>
</reference>
<dbReference type="Pfam" id="PF23232">
    <property type="entry name" value="AAA_lid_13"/>
    <property type="match status" value="1"/>
</dbReference>
<dbReference type="GO" id="GO:0005524">
    <property type="term" value="F:ATP binding"/>
    <property type="evidence" value="ECO:0007669"/>
    <property type="project" value="InterPro"/>
</dbReference>
<keyword evidence="4" id="KW-1185">Reference proteome</keyword>
<gene>
    <name evidence="3" type="ORF">B0T15DRAFT_577053</name>
</gene>
<name>A0AAJ0GPN2_9PEZI</name>
<dbReference type="InterPro" id="IPR056599">
    <property type="entry name" value="AAA_lid_fung"/>
</dbReference>
<dbReference type="SUPFAM" id="SSF52540">
    <property type="entry name" value="P-loop containing nucleoside triphosphate hydrolases"/>
    <property type="match status" value="1"/>
</dbReference>
<evidence type="ECO:0000313" key="3">
    <source>
        <dbReference type="EMBL" id="KAK3303791.1"/>
    </source>
</evidence>
<evidence type="ECO:0000256" key="1">
    <source>
        <dbReference type="SAM" id="MobiDB-lite"/>
    </source>
</evidence>
<proteinExistence type="predicted"/>
<dbReference type="Gene3D" id="3.40.50.300">
    <property type="entry name" value="P-loop containing nucleotide triphosphate hydrolases"/>
    <property type="match status" value="1"/>
</dbReference>
<feature type="domain" description="AAA+ ATPase" evidence="2">
    <location>
        <begin position="523"/>
        <end position="655"/>
    </location>
</feature>
<dbReference type="Pfam" id="PF22942">
    <property type="entry name" value="DUF7025"/>
    <property type="match status" value="1"/>
</dbReference>
<dbReference type="InterPro" id="IPR054289">
    <property type="entry name" value="DUF7025"/>
</dbReference>
<sequence length="862" mass="97061">MHKTAKSSVIAHVDHEMDKDRSSQHGDITTAEALASKAFSGAGKLKSFSIPKLAVVPWAEAKVRKQAKRLHFAIEVAYDLPSLNPSVVEDVEEMYMDSDAPMCPINEEWPERIIVNSLRLQGFLEHEFNMTLPASTDEPFHILRPYKMLSYHEGRIRKRIAEFHNARRVMWAASEDEYTEHYQRNPVEDGAALSPQRESQMTLQQLTAYILDFKCLERVIGVCSRPEFREPEHMPAHVLFNNLWLLFPVGSLVYARDPKVPQKIWKVVERTSVRRDYEPRSNERPGGRSEDPFSDFVAICYHLDFDGTCYQPSYHEFRINSFDGPQLMLSLLIAPLSFVEYQGILDRGDVLERAKRFKAMTRVRHQSYSGRSYDSTPTGKRLTELDDGSHKNSGVRVAPLADNPWDMKSTEDLVGAETKKWKEWGKDPDLSGPTEEQDLLLPDRCTKYWGSKTNIANEGLSLLHAACLQIGKDIYGNPTLTNVQQTDEPWQNLELPTGHKETVHSLVDSHFSKDRSKNMHFDLGVIILLHGVPGAGKTSTAECVAQSHGRPLLPITCGDLGLTPAGVESKLQEIFRLAEAWGCVMLFDEADVFLAQRTPTDIERNALVSETCWFPLMTVFLRTLEYYEGILFLTTNRVGAFDEAFKSRIHMSLYCPPLTEKLTISIWRSHIATAQKDSRIELDAVDLVLCAQEIFQRQRDPQFGPVWNGRQIRNAFQTAVALAGFHSKDNERIKLERKYFTQVFNVSAQFSNYVWSVKQRNSDAQWNAMLMLRRDDFAYTGPPGADPAGNQQLMVPVNQQGGGQVPRSGNFPQSSFGQQAGPPRTTAPFNGGMGVGGMNMNMNTNAAGGGSDGNQFGSMLSA</sequence>
<protein>
    <recommendedName>
        <fullName evidence="2">AAA+ ATPase domain-containing protein</fullName>
    </recommendedName>
</protein>
<dbReference type="SMART" id="SM00382">
    <property type="entry name" value="AAA"/>
    <property type="match status" value="1"/>
</dbReference>
<feature type="compositionally biased region" description="Polar residues" evidence="1">
    <location>
        <begin position="368"/>
        <end position="378"/>
    </location>
</feature>
<dbReference type="CDD" id="cd19481">
    <property type="entry name" value="RecA-like_protease"/>
    <property type="match status" value="1"/>
</dbReference>
<dbReference type="AlphaFoldDB" id="A0AAJ0GPN2"/>
<dbReference type="RefSeq" id="XP_062719571.1">
    <property type="nucleotide sequence ID" value="XM_062871051.1"/>
</dbReference>
<dbReference type="GeneID" id="87889880"/>
<dbReference type="InterPro" id="IPR003959">
    <property type="entry name" value="ATPase_AAA_core"/>
</dbReference>
<reference evidence="3" key="1">
    <citation type="journal article" date="2023" name="Mol. Phylogenet. Evol.">
        <title>Genome-scale phylogeny and comparative genomics of the fungal order Sordariales.</title>
        <authorList>
            <person name="Hensen N."/>
            <person name="Bonometti L."/>
            <person name="Westerberg I."/>
            <person name="Brannstrom I.O."/>
            <person name="Guillou S."/>
            <person name="Cros-Aarteil S."/>
            <person name="Calhoun S."/>
            <person name="Haridas S."/>
            <person name="Kuo A."/>
            <person name="Mondo S."/>
            <person name="Pangilinan J."/>
            <person name="Riley R."/>
            <person name="LaButti K."/>
            <person name="Andreopoulos B."/>
            <person name="Lipzen A."/>
            <person name="Chen C."/>
            <person name="Yan M."/>
            <person name="Daum C."/>
            <person name="Ng V."/>
            <person name="Clum A."/>
            <person name="Steindorff A."/>
            <person name="Ohm R.A."/>
            <person name="Martin F."/>
            <person name="Silar P."/>
            <person name="Natvig D.O."/>
            <person name="Lalanne C."/>
            <person name="Gautier V."/>
            <person name="Ament-Velasquez S.L."/>
            <person name="Kruys A."/>
            <person name="Hutchinson M.I."/>
            <person name="Powell A.J."/>
            <person name="Barry K."/>
            <person name="Miller A.N."/>
            <person name="Grigoriev I.V."/>
            <person name="Debuchy R."/>
            <person name="Gladieux P."/>
            <person name="Hiltunen Thoren M."/>
            <person name="Johannesson H."/>
        </authorList>
    </citation>
    <scope>NUCLEOTIDE SEQUENCE</scope>
    <source>
        <strain evidence="3">CBS 333.67</strain>
    </source>
</reference>
<feature type="compositionally biased region" description="Basic and acidic residues" evidence="1">
    <location>
        <begin position="381"/>
        <end position="390"/>
    </location>
</feature>
<comment type="caution">
    <text evidence="3">The sequence shown here is derived from an EMBL/GenBank/DDBJ whole genome shotgun (WGS) entry which is preliminary data.</text>
</comment>
<dbReference type="Proteomes" id="UP001273166">
    <property type="component" value="Unassembled WGS sequence"/>
</dbReference>
<dbReference type="PANTHER" id="PTHR46411">
    <property type="entry name" value="FAMILY ATPASE, PUTATIVE-RELATED"/>
    <property type="match status" value="1"/>
</dbReference>
<dbReference type="Pfam" id="PF00004">
    <property type="entry name" value="AAA"/>
    <property type="match status" value="1"/>
</dbReference>
<dbReference type="InterPro" id="IPR027417">
    <property type="entry name" value="P-loop_NTPase"/>
</dbReference>
<feature type="region of interest" description="Disordered" evidence="1">
    <location>
        <begin position="799"/>
        <end position="824"/>
    </location>
</feature>
<evidence type="ECO:0000259" key="2">
    <source>
        <dbReference type="SMART" id="SM00382"/>
    </source>
</evidence>